<accession>U5D6B7</accession>
<dbReference type="HOGENOM" id="CLU_2892592_0_0_1"/>
<dbReference type="AlphaFoldDB" id="U5D6B7"/>
<reference evidence="2" key="1">
    <citation type="journal article" date="2013" name="Science">
        <title>The Amborella genome and the evolution of flowering plants.</title>
        <authorList>
            <consortium name="Amborella Genome Project"/>
        </authorList>
    </citation>
    <scope>NUCLEOTIDE SEQUENCE [LARGE SCALE GENOMIC DNA]</scope>
</reference>
<feature type="non-terminal residue" evidence="1">
    <location>
        <position position="63"/>
    </location>
</feature>
<proteinExistence type="predicted"/>
<sequence length="63" mass="6789">MWSRGPGVELNPLSGVLILPSSTERSLSLHNPHYANSGERCSDVGEVQSEDAFTSEKSVETIS</sequence>
<name>U5D6B7_AMBTC</name>
<organism evidence="1 2">
    <name type="scientific">Amborella trichopoda</name>
    <dbReference type="NCBI Taxonomy" id="13333"/>
    <lineage>
        <taxon>Eukaryota</taxon>
        <taxon>Viridiplantae</taxon>
        <taxon>Streptophyta</taxon>
        <taxon>Embryophyta</taxon>
        <taxon>Tracheophyta</taxon>
        <taxon>Spermatophyta</taxon>
        <taxon>Magnoliopsida</taxon>
        <taxon>Amborellales</taxon>
        <taxon>Amborellaceae</taxon>
        <taxon>Amborella</taxon>
    </lineage>
</organism>
<evidence type="ECO:0000313" key="2">
    <source>
        <dbReference type="Proteomes" id="UP000017836"/>
    </source>
</evidence>
<dbReference type="Gramene" id="ERN17984">
    <property type="protein sequence ID" value="ERN17984"/>
    <property type="gene ID" value="AMTR_s00046p00104620"/>
</dbReference>
<evidence type="ECO:0000313" key="1">
    <source>
        <dbReference type="EMBL" id="ERN17984.1"/>
    </source>
</evidence>
<protein>
    <submittedName>
        <fullName evidence="1">Uncharacterized protein</fullName>
    </submittedName>
</protein>
<gene>
    <name evidence="1" type="ORF">AMTR_s00046p00104620</name>
</gene>
<dbReference type="EMBL" id="KI392290">
    <property type="protein sequence ID" value="ERN17984.1"/>
    <property type="molecule type" value="Genomic_DNA"/>
</dbReference>
<keyword evidence="2" id="KW-1185">Reference proteome</keyword>
<dbReference type="Proteomes" id="UP000017836">
    <property type="component" value="Unassembled WGS sequence"/>
</dbReference>